<comment type="caution">
    <text evidence="4">The sequence shown here is derived from an EMBL/GenBank/DDBJ whole genome shotgun (WGS) entry which is preliminary data.</text>
</comment>
<evidence type="ECO:0000256" key="1">
    <source>
        <dbReference type="ARBA" id="ARBA00022801"/>
    </source>
</evidence>
<evidence type="ECO:0000313" key="5">
    <source>
        <dbReference type="Proteomes" id="UP001600064"/>
    </source>
</evidence>
<evidence type="ECO:0000313" key="4">
    <source>
        <dbReference type="EMBL" id="KAL2271619.1"/>
    </source>
</evidence>
<dbReference type="Gene3D" id="3.40.50.1820">
    <property type="entry name" value="alpha/beta hydrolase"/>
    <property type="match status" value="1"/>
</dbReference>
<protein>
    <recommendedName>
        <fullName evidence="3">AB hydrolase-1 domain-containing protein</fullName>
    </recommendedName>
</protein>
<dbReference type="PANTHER" id="PTHR43329">
    <property type="entry name" value="EPOXIDE HYDROLASE"/>
    <property type="match status" value="1"/>
</dbReference>
<dbReference type="GeneID" id="98129338"/>
<reference evidence="4 5" key="1">
    <citation type="journal article" date="2024" name="Commun. Biol.">
        <title>Comparative genomic analysis of thermophilic fungi reveals convergent evolutionary adaptations and gene losses.</title>
        <authorList>
            <person name="Steindorff A.S."/>
            <person name="Aguilar-Pontes M.V."/>
            <person name="Robinson A.J."/>
            <person name="Andreopoulos B."/>
            <person name="LaButti K."/>
            <person name="Kuo A."/>
            <person name="Mondo S."/>
            <person name="Riley R."/>
            <person name="Otillar R."/>
            <person name="Haridas S."/>
            <person name="Lipzen A."/>
            <person name="Grimwood J."/>
            <person name="Schmutz J."/>
            <person name="Clum A."/>
            <person name="Reid I.D."/>
            <person name="Moisan M.C."/>
            <person name="Butler G."/>
            <person name="Nguyen T.T.M."/>
            <person name="Dewar K."/>
            <person name="Conant G."/>
            <person name="Drula E."/>
            <person name="Henrissat B."/>
            <person name="Hansel C."/>
            <person name="Singer S."/>
            <person name="Hutchinson M.I."/>
            <person name="de Vries R.P."/>
            <person name="Natvig D.O."/>
            <person name="Powell A.J."/>
            <person name="Tsang A."/>
            <person name="Grigoriev I.V."/>
        </authorList>
    </citation>
    <scope>NUCLEOTIDE SEQUENCE [LARGE SCALE GENOMIC DNA]</scope>
    <source>
        <strain evidence="4 5">ATCC 22073</strain>
    </source>
</reference>
<dbReference type="SUPFAM" id="SSF53474">
    <property type="entry name" value="alpha/beta-Hydrolases"/>
    <property type="match status" value="1"/>
</dbReference>
<dbReference type="PRINTS" id="PR00111">
    <property type="entry name" value="ABHYDROLASE"/>
</dbReference>
<gene>
    <name evidence="4" type="ORF">VTJ83DRAFT_990</name>
</gene>
<feature type="domain" description="AB hydrolase-1" evidence="3">
    <location>
        <begin position="49"/>
        <end position="331"/>
    </location>
</feature>
<dbReference type="RefSeq" id="XP_070870343.1">
    <property type="nucleotide sequence ID" value="XM_071014694.1"/>
</dbReference>
<comment type="similarity">
    <text evidence="2">Belongs to the AB hydrolase superfamily. Epoxide hydrolase family.</text>
</comment>
<dbReference type="InterPro" id="IPR029058">
    <property type="entry name" value="AB_hydrolase_fold"/>
</dbReference>
<keyword evidence="5" id="KW-1185">Reference proteome</keyword>
<name>A0ABR4DQD3_9PEZI</name>
<dbReference type="EMBL" id="JAZGUE010000001">
    <property type="protein sequence ID" value="KAL2271619.1"/>
    <property type="molecule type" value="Genomic_DNA"/>
</dbReference>
<sequence>MAPSAHVDKLTPTDPRVQHCFYTIPSSKHNVTYHYLLAEPQGASPARATVLLIHGFPDLSLSWRYQVPRLTALGLRVIVPDMQGYGRSTAPEDLAAYSFKTVADDLAALVRHVQGKQEGEAADRILIGGHDWGGAVAWRFALWHPEMLLGVFSVCTPFMAVRDAYLPPEVMVAKRLPNFGYQLQFGRTEVDGFVVGRERVAAFLRAMFGARRDDRQPVFTPTHGVHLDRLEPGRIGESPLLDPAEMAFYTDEYLRNGIRGPLCWYKTARINFDEELELLRLGRTRITVPALYIGATRDAVLSPSMMDGVGGYFDDLVRREVVGSHWALWEAAEDCNRHISEWVEKVLEKEKPLKASI</sequence>
<accession>A0ABR4DQD3</accession>
<keyword evidence="1" id="KW-0378">Hydrolase</keyword>
<proteinExistence type="inferred from homology"/>
<dbReference type="InterPro" id="IPR000639">
    <property type="entry name" value="Epox_hydrolase-like"/>
</dbReference>
<dbReference type="InterPro" id="IPR000073">
    <property type="entry name" value="AB_hydrolase_1"/>
</dbReference>
<dbReference type="Pfam" id="PF00561">
    <property type="entry name" value="Abhydrolase_1"/>
    <property type="match status" value="1"/>
</dbReference>
<evidence type="ECO:0000256" key="2">
    <source>
        <dbReference type="ARBA" id="ARBA00038334"/>
    </source>
</evidence>
<dbReference type="PRINTS" id="PR00412">
    <property type="entry name" value="EPOXHYDRLASE"/>
</dbReference>
<evidence type="ECO:0000259" key="3">
    <source>
        <dbReference type="Pfam" id="PF00561"/>
    </source>
</evidence>
<dbReference type="Proteomes" id="UP001600064">
    <property type="component" value="Unassembled WGS sequence"/>
</dbReference>
<organism evidence="4 5">
    <name type="scientific">Remersonia thermophila</name>
    <dbReference type="NCBI Taxonomy" id="72144"/>
    <lineage>
        <taxon>Eukaryota</taxon>
        <taxon>Fungi</taxon>
        <taxon>Dikarya</taxon>
        <taxon>Ascomycota</taxon>
        <taxon>Pezizomycotina</taxon>
        <taxon>Sordariomycetes</taxon>
        <taxon>Sordariomycetidae</taxon>
        <taxon>Sordariales</taxon>
        <taxon>Sordariales incertae sedis</taxon>
        <taxon>Remersonia</taxon>
    </lineage>
</organism>